<evidence type="ECO:0000313" key="3">
    <source>
        <dbReference type="EMBL" id="EPH10430.1"/>
    </source>
</evidence>
<feature type="signal peptide" evidence="1">
    <location>
        <begin position="1"/>
        <end position="30"/>
    </location>
</feature>
<dbReference type="PATRIC" id="fig|883165.3.peg.214"/>
<dbReference type="Pfam" id="PF03797">
    <property type="entry name" value="Autotransporter"/>
    <property type="match status" value="1"/>
</dbReference>
<dbReference type="GO" id="GO:0019867">
    <property type="term" value="C:outer membrane"/>
    <property type="evidence" value="ECO:0007669"/>
    <property type="project" value="InterPro"/>
</dbReference>
<comment type="caution">
    <text evidence="3">The sequence shown here is derived from an EMBL/GenBank/DDBJ whole genome shotgun (WGS) entry which is preliminary data.</text>
</comment>
<proteinExistence type="predicted"/>
<feature type="chain" id="PRO_5004524858" evidence="1">
    <location>
        <begin position="31"/>
        <end position="917"/>
    </location>
</feature>
<dbReference type="RefSeq" id="WP_016646065.1">
    <property type="nucleotide sequence ID" value="NZ_KE340326.1"/>
</dbReference>
<dbReference type="InterPro" id="IPR036709">
    <property type="entry name" value="Autotransporte_beta_dom_sf"/>
</dbReference>
<evidence type="ECO:0000313" key="4">
    <source>
        <dbReference type="Proteomes" id="UP000014539"/>
    </source>
</evidence>
<protein>
    <submittedName>
        <fullName evidence="3">Outer membrane autotransporter barrel domain-containing protein</fullName>
    </submittedName>
</protein>
<dbReference type="SMART" id="SM00869">
    <property type="entry name" value="Autotransporter"/>
    <property type="match status" value="1"/>
</dbReference>
<name>S3YPH4_9BACT</name>
<accession>S3YPH4</accession>
<dbReference type="InterPro" id="IPR006315">
    <property type="entry name" value="OM_autotransptr_brl_dom"/>
</dbReference>
<keyword evidence="1" id="KW-0732">Signal</keyword>
<gene>
    <name evidence="3" type="ORF">HMPREF9309_00209</name>
</gene>
<dbReference type="NCBIfam" id="NF038205">
    <property type="entry name" value="Campy_LoFi_RPT"/>
    <property type="match status" value="1"/>
</dbReference>
<dbReference type="AlphaFoldDB" id="S3YPH4"/>
<evidence type="ECO:0000256" key="1">
    <source>
        <dbReference type="SAM" id="SignalP"/>
    </source>
</evidence>
<evidence type="ECO:0000259" key="2">
    <source>
        <dbReference type="PROSITE" id="PS51208"/>
    </source>
</evidence>
<feature type="domain" description="Autotransporter" evidence="2">
    <location>
        <begin position="654"/>
        <end position="917"/>
    </location>
</feature>
<dbReference type="SUPFAM" id="SSF103515">
    <property type="entry name" value="Autotransporter"/>
    <property type="match status" value="1"/>
</dbReference>
<keyword evidence="4" id="KW-1185">Reference proteome</keyword>
<dbReference type="Gene3D" id="2.40.128.130">
    <property type="entry name" value="Autotransporter beta-domain"/>
    <property type="match status" value="1"/>
</dbReference>
<sequence>MKNFNLSSKKSFVPISFVLAMALFNCAAFGSESDFTVIDPPFMFTTFNHKLNAGKLPTKEITLDKVSRKENVVYAAGANKNDEINGYTLNVELSGIATSSDNYVVNLIGGMSENNDVLNNKINITKMPDKITRDIRIFGADSWKGNTNFNKVNIDSIQTNINKLYIVGGRSTDENKGDSSNNTINISSSKLISDNTNFDFQITGGIAQGKAQNNEVIIDKSEIINTMLISGGASYGDPDKIQLGTEKNRVKITSSKVKGAIFGGDSAFLGFDNDANKNEVEIISSKISKQDNFFMDFVVVGGASTNNATNNTVSIVSSSIDGDSYGGLSTTALGFGGGEISGNANNNSINITSSNINGKIYSGKSEEGAASNNKVSLKISKVGSSVAGGSAKDEVNNNILDITSSNIGGDVYGGYSNEGDAINNTVNLFHNSARDLALGKHFLVKGVIHGGFSDGNNKDAILGNKLNVTGKNLIAGNINNFDEVNFNLPKDIKTNDVVLQLTKNEPTTLKSVKVNPYVEQGESKAIVKNLKPKEKIYIIKKASIDENTLEEEQAIDKDLEIKSKELTKATKSIVSEVGASTIYNVKLNKDESNLYLEVGEIESTTPTPTPKPNKPITPKVNPKLNHTLIPNLASSHVVNQMSDLMGDNISNIAMLDDNISVNTDNIISFGYIKGYKSNIDKSDTDINGVVVDVGVASRADNALMGGFFEYSYADYDGSANSYSSDGKINAYAVGALARFDLRNNFFIDSYAKIGKLNNKYTLKGYDNLNINKDSTFYSLGAFLGHDSYFDRFMLTNRLGYAYSNVDGYDLDINGETLNIKDISSKRIKFDSIAYYNTNTDTNLYARARLIYELDGKSSTYAPNINKTIESTNKGFSGGGELGVIYSIKPLSNISFGVGAMGGKIDELSANLRFVYGW</sequence>
<dbReference type="HOGENOM" id="CLU_008505_0_0_7"/>
<dbReference type="EMBL" id="AGYD01000001">
    <property type="protein sequence ID" value="EPH10430.1"/>
    <property type="molecule type" value="Genomic_DNA"/>
</dbReference>
<dbReference type="PROSITE" id="PS51208">
    <property type="entry name" value="AUTOTRANSPORTER"/>
    <property type="match status" value="1"/>
</dbReference>
<dbReference type="NCBIfam" id="TIGR01414">
    <property type="entry name" value="autotrans_barl"/>
    <property type="match status" value="1"/>
</dbReference>
<organism evidence="3 4">
    <name type="scientific">Campylobacter ureolyticus ACS-301-V-Sch3b</name>
    <dbReference type="NCBI Taxonomy" id="883165"/>
    <lineage>
        <taxon>Bacteria</taxon>
        <taxon>Pseudomonadati</taxon>
        <taxon>Campylobacterota</taxon>
        <taxon>Epsilonproteobacteria</taxon>
        <taxon>Campylobacterales</taxon>
        <taxon>Campylobacteraceae</taxon>
        <taxon>Campylobacter</taxon>
    </lineage>
</organism>
<dbReference type="InterPro" id="IPR005546">
    <property type="entry name" value="Autotransporte_beta"/>
</dbReference>
<dbReference type="Proteomes" id="UP000014539">
    <property type="component" value="Unassembled WGS sequence"/>
</dbReference>
<reference evidence="3 4" key="1">
    <citation type="submission" date="2013-06" db="EMBL/GenBank/DDBJ databases">
        <title>The Genome Sequence of Campylobacter ureolyticus ACS-301-V-SCH3B.</title>
        <authorList>
            <consortium name="The Broad Institute Genomics Platform"/>
            <person name="Earl A."/>
            <person name="Ward D."/>
            <person name="Feldgarden M."/>
            <person name="Gevers D."/>
            <person name="Saerens B."/>
            <person name="Vaneechoutte M."/>
            <person name="Walker B."/>
            <person name="Young S."/>
            <person name="Zeng Q."/>
            <person name="Gargeya S."/>
            <person name="Fitzgerald M."/>
            <person name="Haas B."/>
            <person name="Abouelleil A."/>
            <person name="Allen A.W."/>
            <person name="Alvarado L."/>
            <person name="Arachchi H.M."/>
            <person name="Berlin A.M."/>
            <person name="Chapman S.B."/>
            <person name="Gainer-Dewar J."/>
            <person name="Goldberg J."/>
            <person name="Griggs A."/>
            <person name="Gujja S."/>
            <person name="Hansen M."/>
            <person name="Howarth C."/>
            <person name="Imamovic A."/>
            <person name="Ireland A."/>
            <person name="Larimer J."/>
            <person name="McCowan C."/>
            <person name="Murphy C."/>
            <person name="Pearson M."/>
            <person name="Poon T.W."/>
            <person name="Priest M."/>
            <person name="Roberts A."/>
            <person name="Saif S."/>
            <person name="Shea T."/>
            <person name="Sisk P."/>
            <person name="Sykes S."/>
            <person name="Wortman J."/>
            <person name="Nusbaum C."/>
            <person name="Birren B."/>
        </authorList>
    </citation>
    <scope>NUCLEOTIDE SEQUENCE [LARGE SCALE GENOMIC DNA]</scope>
    <source>
        <strain evidence="3 4">ACS-301-V-Sch3b</strain>
    </source>
</reference>